<dbReference type="STRING" id="1095630.A0A2J6T3D3"/>
<proteinExistence type="predicted"/>
<sequence length="202" mass="20403">MKSLLLLTFLSAVSGLPRPSLFTENPALSSKSLLTRETPAAAAANTTASSCSQAVLALASGIQSNIADQNNELATVTALGNVLAQNPMDLTLYSATQASLLSFVQKGIQIREENQRIAPAGNAAIAGLATVAMAQVAELSLTVSLALGGNGTDVAKANATVETLKGDFKGGIKQNMMNLAAATANCTMSAATGSTAAKSVAY</sequence>
<protein>
    <recommendedName>
        <fullName evidence="4">Cell wall protein</fullName>
    </recommendedName>
</protein>
<dbReference type="InParanoid" id="A0A2J6T3D3"/>
<evidence type="ECO:0008006" key="4">
    <source>
        <dbReference type="Google" id="ProtNLM"/>
    </source>
</evidence>
<dbReference type="AlphaFoldDB" id="A0A2J6T3D3"/>
<keyword evidence="1" id="KW-0732">Signal</keyword>
<dbReference type="GeneID" id="36588891"/>
<feature type="chain" id="PRO_5014433238" description="Cell wall protein" evidence="1">
    <location>
        <begin position="16"/>
        <end position="202"/>
    </location>
</feature>
<feature type="signal peptide" evidence="1">
    <location>
        <begin position="1"/>
        <end position="15"/>
    </location>
</feature>
<dbReference type="RefSeq" id="XP_024734327.1">
    <property type="nucleotide sequence ID" value="XM_024880814.1"/>
</dbReference>
<name>A0A2J6T3D3_9HELO</name>
<accession>A0A2J6T3D3</accession>
<reference evidence="2 3" key="1">
    <citation type="submission" date="2016-04" db="EMBL/GenBank/DDBJ databases">
        <title>A degradative enzymes factory behind the ericoid mycorrhizal symbiosis.</title>
        <authorList>
            <consortium name="DOE Joint Genome Institute"/>
            <person name="Martino E."/>
            <person name="Morin E."/>
            <person name="Grelet G."/>
            <person name="Kuo A."/>
            <person name="Kohler A."/>
            <person name="Daghino S."/>
            <person name="Barry K."/>
            <person name="Choi C."/>
            <person name="Cichocki N."/>
            <person name="Clum A."/>
            <person name="Copeland A."/>
            <person name="Hainaut M."/>
            <person name="Haridas S."/>
            <person name="Labutti K."/>
            <person name="Lindquist E."/>
            <person name="Lipzen A."/>
            <person name="Khouja H.-R."/>
            <person name="Murat C."/>
            <person name="Ohm R."/>
            <person name="Olson A."/>
            <person name="Spatafora J."/>
            <person name="Veneault-Fourrey C."/>
            <person name="Henrissat B."/>
            <person name="Grigoriev I."/>
            <person name="Martin F."/>
            <person name="Perotto S."/>
        </authorList>
    </citation>
    <scope>NUCLEOTIDE SEQUENCE [LARGE SCALE GENOMIC DNA]</scope>
    <source>
        <strain evidence="2 3">E</strain>
    </source>
</reference>
<organism evidence="2 3">
    <name type="scientific">Hyaloscypha bicolor E</name>
    <dbReference type="NCBI Taxonomy" id="1095630"/>
    <lineage>
        <taxon>Eukaryota</taxon>
        <taxon>Fungi</taxon>
        <taxon>Dikarya</taxon>
        <taxon>Ascomycota</taxon>
        <taxon>Pezizomycotina</taxon>
        <taxon>Leotiomycetes</taxon>
        <taxon>Helotiales</taxon>
        <taxon>Hyaloscyphaceae</taxon>
        <taxon>Hyaloscypha</taxon>
        <taxon>Hyaloscypha bicolor</taxon>
    </lineage>
</organism>
<gene>
    <name evidence="2" type="ORF">K444DRAFT_615878</name>
</gene>
<dbReference type="EMBL" id="KZ613847">
    <property type="protein sequence ID" value="PMD57423.1"/>
    <property type="molecule type" value="Genomic_DNA"/>
</dbReference>
<dbReference type="Proteomes" id="UP000235371">
    <property type="component" value="Unassembled WGS sequence"/>
</dbReference>
<evidence type="ECO:0000313" key="2">
    <source>
        <dbReference type="EMBL" id="PMD57423.1"/>
    </source>
</evidence>
<keyword evidence="3" id="KW-1185">Reference proteome</keyword>
<evidence type="ECO:0000313" key="3">
    <source>
        <dbReference type="Proteomes" id="UP000235371"/>
    </source>
</evidence>
<evidence type="ECO:0000256" key="1">
    <source>
        <dbReference type="SAM" id="SignalP"/>
    </source>
</evidence>
<dbReference type="OrthoDB" id="3638982at2759"/>